<evidence type="ECO:0000313" key="2">
    <source>
        <dbReference type="EMBL" id="CAF1279179.1"/>
    </source>
</evidence>
<dbReference type="Proteomes" id="UP000663882">
    <property type="component" value="Unassembled WGS sequence"/>
</dbReference>
<dbReference type="Proteomes" id="UP000663823">
    <property type="component" value="Unassembled WGS sequence"/>
</dbReference>
<evidence type="ECO:0000313" key="3">
    <source>
        <dbReference type="EMBL" id="CAF1328225.1"/>
    </source>
</evidence>
<organism evidence="5 6">
    <name type="scientific">Rotaria sordida</name>
    <dbReference type="NCBI Taxonomy" id="392033"/>
    <lineage>
        <taxon>Eukaryota</taxon>
        <taxon>Metazoa</taxon>
        <taxon>Spiralia</taxon>
        <taxon>Gnathifera</taxon>
        <taxon>Rotifera</taxon>
        <taxon>Eurotatoria</taxon>
        <taxon>Bdelloidea</taxon>
        <taxon>Philodinida</taxon>
        <taxon>Philodinidae</taxon>
        <taxon>Rotaria</taxon>
    </lineage>
</organism>
<dbReference type="EMBL" id="CAJOAX010004790">
    <property type="protein sequence ID" value="CAF3921240.1"/>
    <property type="molecule type" value="Genomic_DNA"/>
</dbReference>
<dbReference type="EMBL" id="CAJNOT010002030">
    <property type="protein sequence ID" value="CAF1276451.1"/>
    <property type="molecule type" value="Genomic_DNA"/>
</dbReference>
<proteinExistence type="predicted"/>
<dbReference type="AlphaFoldDB" id="A0A819NKB4"/>
<gene>
    <name evidence="5" type="ORF">FNK824_LOCUS25758</name>
    <name evidence="4" type="ORF">OTI717_LOCUS24836</name>
    <name evidence="2" type="ORF">RFH988_LOCUS28605</name>
    <name evidence="3" type="ORF">SEV965_LOCUS27680</name>
    <name evidence="1" type="ORF">ZHD862_LOCUS26695</name>
</gene>
<protein>
    <submittedName>
        <fullName evidence="5">Uncharacterized protein</fullName>
    </submittedName>
</protein>
<evidence type="ECO:0000313" key="1">
    <source>
        <dbReference type="EMBL" id="CAF1276451.1"/>
    </source>
</evidence>
<comment type="caution">
    <text evidence="5">The sequence shown here is derived from an EMBL/GenBank/DDBJ whole genome shotgun (WGS) entry which is preliminary data.</text>
</comment>
<dbReference type="Proteomes" id="UP000663889">
    <property type="component" value="Unassembled WGS sequence"/>
</dbReference>
<evidence type="ECO:0000313" key="5">
    <source>
        <dbReference type="EMBL" id="CAF3997673.1"/>
    </source>
</evidence>
<evidence type="ECO:0000313" key="4">
    <source>
        <dbReference type="EMBL" id="CAF3921240.1"/>
    </source>
</evidence>
<evidence type="ECO:0000313" key="6">
    <source>
        <dbReference type="Proteomes" id="UP000663874"/>
    </source>
</evidence>
<dbReference type="Proteomes" id="UP000663874">
    <property type="component" value="Unassembled WGS sequence"/>
</dbReference>
<dbReference type="EMBL" id="CAJNOU010002520">
    <property type="protein sequence ID" value="CAF1328225.1"/>
    <property type="molecule type" value="Genomic_DNA"/>
</dbReference>
<name>A0A819NKB4_9BILA</name>
<sequence length="89" mass="10457">MHHVLNALQYQVEFDMNDRTRSSRWYIACQKTNCNTLNVGDLIYQNNLIDFNLAKLLDKTSAGLSIRFSSSFYKNIFYIDNENIINNNK</sequence>
<reference evidence="5" key="1">
    <citation type="submission" date="2021-02" db="EMBL/GenBank/DDBJ databases">
        <authorList>
            <person name="Nowell W R."/>
        </authorList>
    </citation>
    <scope>NUCLEOTIDE SEQUENCE</scope>
</reference>
<dbReference type="EMBL" id="CAJOBE010006139">
    <property type="protein sequence ID" value="CAF3997673.1"/>
    <property type="molecule type" value="Genomic_DNA"/>
</dbReference>
<dbReference type="Proteomes" id="UP000663864">
    <property type="component" value="Unassembled WGS sequence"/>
</dbReference>
<dbReference type="EMBL" id="CAJNOO010002563">
    <property type="protein sequence ID" value="CAF1279179.1"/>
    <property type="molecule type" value="Genomic_DNA"/>
</dbReference>
<accession>A0A819NKB4</accession>